<feature type="compositionally biased region" description="Polar residues" evidence="1">
    <location>
        <begin position="17"/>
        <end position="30"/>
    </location>
</feature>
<gene>
    <name evidence="2" type="ORF">V9T40_004664</name>
</gene>
<feature type="region of interest" description="Disordered" evidence="1">
    <location>
        <begin position="1"/>
        <end position="30"/>
    </location>
</feature>
<accession>A0AAN9TTL2</accession>
<evidence type="ECO:0000313" key="2">
    <source>
        <dbReference type="EMBL" id="KAK7583701.1"/>
    </source>
</evidence>
<dbReference type="Proteomes" id="UP001367676">
    <property type="component" value="Unassembled WGS sequence"/>
</dbReference>
<keyword evidence="3" id="KW-1185">Reference proteome</keyword>
<dbReference type="AlphaFoldDB" id="A0AAN9TTL2"/>
<evidence type="ECO:0000256" key="1">
    <source>
        <dbReference type="SAM" id="MobiDB-lite"/>
    </source>
</evidence>
<sequence>MAKRPRDKQTKRAATPHTLQPTSTPRRQSKYYSDSLLAFGIASHRIVESCGGGGGGGRARKTNAAIPSCSARPSLGRRVASRCEDESKKRKNRHGKRGRGEAGRKACRRVDNVLPMPMPLPMPSRMRYSL</sequence>
<proteinExistence type="predicted"/>
<feature type="compositionally biased region" description="Basic residues" evidence="1">
    <location>
        <begin position="1"/>
        <end position="11"/>
    </location>
</feature>
<feature type="region of interest" description="Disordered" evidence="1">
    <location>
        <begin position="50"/>
        <end position="105"/>
    </location>
</feature>
<dbReference type="EMBL" id="JBBCAQ010000032">
    <property type="protein sequence ID" value="KAK7583701.1"/>
    <property type="molecule type" value="Genomic_DNA"/>
</dbReference>
<protein>
    <submittedName>
        <fullName evidence="2">Uncharacterized protein</fullName>
    </submittedName>
</protein>
<organism evidence="2 3">
    <name type="scientific">Parthenolecanium corni</name>
    <dbReference type="NCBI Taxonomy" id="536013"/>
    <lineage>
        <taxon>Eukaryota</taxon>
        <taxon>Metazoa</taxon>
        <taxon>Ecdysozoa</taxon>
        <taxon>Arthropoda</taxon>
        <taxon>Hexapoda</taxon>
        <taxon>Insecta</taxon>
        <taxon>Pterygota</taxon>
        <taxon>Neoptera</taxon>
        <taxon>Paraneoptera</taxon>
        <taxon>Hemiptera</taxon>
        <taxon>Sternorrhyncha</taxon>
        <taxon>Coccoidea</taxon>
        <taxon>Coccidae</taxon>
        <taxon>Parthenolecanium</taxon>
    </lineage>
</organism>
<name>A0AAN9TTL2_9HEMI</name>
<comment type="caution">
    <text evidence="2">The sequence shown here is derived from an EMBL/GenBank/DDBJ whole genome shotgun (WGS) entry which is preliminary data.</text>
</comment>
<reference evidence="2 3" key="1">
    <citation type="submission" date="2024-03" db="EMBL/GenBank/DDBJ databases">
        <title>Adaptation during the transition from Ophiocordyceps entomopathogen to insect associate is accompanied by gene loss and intensified selection.</title>
        <authorList>
            <person name="Ward C.M."/>
            <person name="Onetto C.A."/>
            <person name="Borneman A.R."/>
        </authorList>
    </citation>
    <scope>NUCLEOTIDE SEQUENCE [LARGE SCALE GENOMIC DNA]</scope>
    <source>
        <strain evidence="2">AWRI1</strain>
        <tissue evidence="2">Single Adult Female</tissue>
    </source>
</reference>
<evidence type="ECO:0000313" key="3">
    <source>
        <dbReference type="Proteomes" id="UP001367676"/>
    </source>
</evidence>